<accession>A0A1B8TSG7</accession>
<name>A0A1B8TSG7_9FLAO</name>
<reference evidence="2" key="1">
    <citation type="submission" date="2016-02" db="EMBL/GenBank/DDBJ databases">
        <authorList>
            <person name="Shin S.-K."/>
            <person name="Yi H."/>
            <person name="Kim E."/>
        </authorList>
    </citation>
    <scope>NUCLEOTIDE SEQUENCE [LARGE SCALE GENOMIC DNA]</scope>
    <source>
        <strain evidence="2">LPB0003</strain>
    </source>
</reference>
<dbReference type="Proteomes" id="UP000092584">
    <property type="component" value="Unassembled WGS sequence"/>
</dbReference>
<evidence type="ECO:0000313" key="2">
    <source>
        <dbReference type="Proteomes" id="UP000092584"/>
    </source>
</evidence>
<comment type="caution">
    <text evidence="1">The sequence shown here is derived from an EMBL/GenBank/DDBJ whole genome shotgun (WGS) entry which is preliminary data.</text>
</comment>
<dbReference type="RefSeq" id="WP_065319642.1">
    <property type="nucleotide sequence ID" value="NZ_CAXBLX010000001.1"/>
</dbReference>
<dbReference type="OrthoDB" id="1161777at2"/>
<evidence type="ECO:0000313" key="1">
    <source>
        <dbReference type="EMBL" id="OBY62656.1"/>
    </source>
</evidence>
<dbReference type="EMBL" id="LSFM01000023">
    <property type="protein sequence ID" value="OBY62656.1"/>
    <property type="molecule type" value="Genomic_DNA"/>
</dbReference>
<keyword evidence="2" id="KW-1185">Reference proteome</keyword>
<protein>
    <submittedName>
        <fullName evidence="1">Uncharacterized protein</fullName>
    </submittedName>
</protein>
<gene>
    <name evidence="1" type="ORF">LPB3_10920</name>
</gene>
<sequence>MKEKNILKKTGKTITDGADQIFEQFKNGISKIGDLGSNTKNKFIEYVKDVFNVLPILEKAGFRTNRLIVGVSIPPSVEIHFTRFKEIDKEEIDILYEEYKDKKMFKMILKSLLLSNDFQSKLSSESLVFSETCIEISIPPKISIKYLNKDIANIHKIEAEFD</sequence>
<dbReference type="AlphaFoldDB" id="A0A1B8TSG7"/>
<organism evidence="1 2">
    <name type="scientific">Polaribacter vadi</name>
    <dbReference type="NCBI Taxonomy" id="1774273"/>
    <lineage>
        <taxon>Bacteria</taxon>
        <taxon>Pseudomonadati</taxon>
        <taxon>Bacteroidota</taxon>
        <taxon>Flavobacteriia</taxon>
        <taxon>Flavobacteriales</taxon>
        <taxon>Flavobacteriaceae</taxon>
    </lineage>
</organism>
<dbReference type="KEGG" id="pob:LPB03_10910"/>
<proteinExistence type="predicted"/>